<keyword evidence="1" id="KW-0614">Plasmid</keyword>
<name>A0A1L7JMT7_CLOBO</name>
<sequence length="69" mass="8224">MIKTYIIIVPIIVIINIKSHKKYNIYNNINIDKTHIQFSLTQIKQMLIYYYYANSKGFVSLISKKELLK</sequence>
<geneLocation type="plasmid" evidence="1">
    <name>pNPD8_2</name>
</geneLocation>
<dbReference type="AlphaFoldDB" id="A0A1L7JMT7"/>
<gene>
    <name evidence="1" type="ORF">NPD8_4272</name>
</gene>
<reference evidence="1" key="1">
    <citation type="submission" date="2016-05" db="EMBL/GenBank/DDBJ databases">
        <authorList>
            <person name="Lavstsen T."/>
            <person name="Jespersen J.S."/>
        </authorList>
    </citation>
    <scope>NUCLEOTIDE SEQUENCE</scope>
    <source>
        <strain evidence="1">CDC69096</strain>
        <plasmid evidence="1">pNPD8_2</plasmid>
    </source>
</reference>
<organism evidence="1">
    <name type="scientific">Clostridium botulinum</name>
    <dbReference type="NCBI Taxonomy" id="1491"/>
    <lineage>
        <taxon>Bacteria</taxon>
        <taxon>Bacillati</taxon>
        <taxon>Bacillota</taxon>
        <taxon>Clostridia</taxon>
        <taxon>Eubacteriales</taxon>
        <taxon>Clostridiaceae</taxon>
        <taxon>Clostridium</taxon>
    </lineage>
</organism>
<proteinExistence type="predicted"/>
<evidence type="ECO:0000313" key="1">
    <source>
        <dbReference type="EMBL" id="APU87091.1"/>
    </source>
</evidence>
<dbReference type="EMBL" id="CP015712">
    <property type="protein sequence ID" value="APU87091.1"/>
    <property type="molecule type" value="Genomic_DNA"/>
</dbReference>
<accession>A0A1L7JMT7</accession>
<protein>
    <submittedName>
        <fullName evidence="1">Uncharacterized protein</fullName>
    </submittedName>
</protein>